<evidence type="ECO:0000313" key="3">
    <source>
        <dbReference type="Proteomes" id="UP001321479"/>
    </source>
</evidence>
<reference evidence="2 3" key="1">
    <citation type="submission" date="2021-02" db="EMBL/GenBank/DDBJ databases">
        <title>Cotonvirus japonicus, which uses Golgi apparatus of host cells for its virion factory, phylogenetically links tailed tupanvirus and icosahedral mimivirus.</title>
        <authorList>
            <person name="Takahashi H."/>
            <person name="Fukaya S."/>
            <person name="Song C."/>
            <person name="Murata K."/>
            <person name="Takemura M."/>
        </authorList>
    </citation>
    <scope>NUCLEOTIDE SEQUENCE [LARGE SCALE GENOMIC DNA]</scope>
</reference>
<name>A0ABM7NSS5_9VIRU</name>
<dbReference type="Gene3D" id="3.60.21.10">
    <property type="match status" value="1"/>
</dbReference>
<sequence>MTVKRSYRINNKIFSNEDFIKDCPNHDFLPTILPPVPRIIAIGDIHGDLNLAINSFKLAKLIDDNHNWIASPPDTIVVQVGDQIDSCRPIPGVSDCHNNRHSNDKSDDINVMIFFDKMHEKASQMGGAVYSLLGNHELMNSQNNFNYVSHDNYHKFNYNDDQGHIYTGPTGRKNAFKPGGPIANMMACKRQSTIIIGSTLFTHAGVLPVLAKKLDKFNFDGPTQLKYLNSIVRKWLLNKLSNENDVEFKTLIVDDTQKISPFWTRIYGSIPNNVDLNSDHCFDSVKKTIEVFKIGQIVVGHTPQLFTNKEGINGTCYGTDGNHKLYRIDGGFSDSFKYFNDKDIIQVLEILDDKYFRILTNYNSSDSTKFNDF</sequence>
<dbReference type="SUPFAM" id="SSF56300">
    <property type="entry name" value="Metallo-dependent phosphatases"/>
    <property type="match status" value="1"/>
</dbReference>
<dbReference type="InterPro" id="IPR004843">
    <property type="entry name" value="Calcineurin-like_PHP"/>
</dbReference>
<dbReference type="RefSeq" id="YP_010841769.1">
    <property type="nucleotide sequence ID" value="NC_079139.1"/>
</dbReference>
<accession>A0ABM7NSS5</accession>
<keyword evidence="3" id="KW-1185">Reference proteome</keyword>
<dbReference type="PANTHER" id="PTHR46546">
    <property type="entry name" value="SHEWANELLA-LIKE PROTEIN PHOSPHATASE 1"/>
    <property type="match status" value="1"/>
</dbReference>
<dbReference type="Pfam" id="PF00149">
    <property type="entry name" value="Metallophos"/>
    <property type="match status" value="1"/>
</dbReference>
<protein>
    <submittedName>
        <fullName evidence="2">Phosphoesterase</fullName>
    </submittedName>
</protein>
<dbReference type="GeneID" id="80558366"/>
<dbReference type="EMBL" id="AP024483">
    <property type="protein sequence ID" value="BCS83161.1"/>
    <property type="molecule type" value="Genomic_DNA"/>
</dbReference>
<feature type="domain" description="Calcineurin-like phosphoesterase" evidence="1">
    <location>
        <begin position="38"/>
        <end position="303"/>
    </location>
</feature>
<evidence type="ECO:0000259" key="1">
    <source>
        <dbReference type="Pfam" id="PF00149"/>
    </source>
</evidence>
<organism evidence="2 3">
    <name type="scientific">Cotonvirus japonicus</name>
    <dbReference type="NCBI Taxonomy" id="2811091"/>
    <lineage>
        <taxon>Viruses</taxon>
        <taxon>Varidnaviria</taxon>
        <taxon>Bamfordvirae</taxon>
        <taxon>Nucleocytoviricota</taxon>
        <taxon>Megaviricetes</taxon>
        <taxon>Imitervirales</taxon>
        <taxon>Mimiviridae</taxon>
        <taxon>Megamimivirinae</taxon>
        <taxon>Cotonvirus</taxon>
        <taxon>Cotonvirus japonicum</taxon>
    </lineage>
</organism>
<proteinExistence type="predicted"/>
<dbReference type="PANTHER" id="PTHR46546:SF4">
    <property type="entry name" value="SHEWANELLA-LIKE PROTEIN PHOSPHATASE 1"/>
    <property type="match status" value="1"/>
</dbReference>
<dbReference type="InterPro" id="IPR029052">
    <property type="entry name" value="Metallo-depent_PP-like"/>
</dbReference>
<dbReference type="Proteomes" id="UP001321479">
    <property type="component" value="Segment"/>
</dbReference>
<evidence type="ECO:0000313" key="2">
    <source>
        <dbReference type="EMBL" id="BCS83161.1"/>
    </source>
</evidence>